<protein>
    <recommendedName>
        <fullName evidence="3">Proline dehydrogenase domain-containing protein</fullName>
    </recommendedName>
</protein>
<dbReference type="AlphaFoldDB" id="A0A382P9H1"/>
<dbReference type="SUPFAM" id="SSF51730">
    <property type="entry name" value="FAD-linked oxidoreductase"/>
    <property type="match status" value="1"/>
</dbReference>
<gene>
    <name evidence="2" type="ORF">METZ01_LOCUS321426</name>
</gene>
<evidence type="ECO:0000256" key="1">
    <source>
        <dbReference type="ARBA" id="ARBA00023002"/>
    </source>
</evidence>
<proteinExistence type="predicted"/>
<dbReference type="InterPro" id="IPR029041">
    <property type="entry name" value="FAD-linked_oxidoreductase-like"/>
</dbReference>
<name>A0A382P9H1_9ZZZZ</name>
<evidence type="ECO:0000313" key="2">
    <source>
        <dbReference type="EMBL" id="SVC68572.1"/>
    </source>
</evidence>
<dbReference type="EMBL" id="UINC01104990">
    <property type="protein sequence ID" value="SVC68572.1"/>
    <property type="molecule type" value="Genomic_DNA"/>
</dbReference>
<evidence type="ECO:0008006" key="3">
    <source>
        <dbReference type="Google" id="ProtNLM"/>
    </source>
</evidence>
<dbReference type="Gene3D" id="3.20.20.220">
    <property type="match status" value="1"/>
</dbReference>
<reference evidence="2" key="1">
    <citation type="submission" date="2018-05" db="EMBL/GenBank/DDBJ databases">
        <authorList>
            <person name="Lanie J.A."/>
            <person name="Ng W.-L."/>
            <person name="Kazmierczak K.M."/>
            <person name="Andrzejewski T.M."/>
            <person name="Davidsen T.M."/>
            <person name="Wayne K.J."/>
            <person name="Tettelin H."/>
            <person name="Glass J.I."/>
            <person name="Rusch D."/>
            <person name="Podicherti R."/>
            <person name="Tsui H.-C.T."/>
            <person name="Winkler M.E."/>
        </authorList>
    </citation>
    <scope>NUCLEOTIDE SEQUENCE</scope>
</reference>
<keyword evidence="1" id="KW-0560">Oxidoreductase</keyword>
<dbReference type="GO" id="GO:0016491">
    <property type="term" value="F:oxidoreductase activity"/>
    <property type="evidence" value="ECO:0007669"/>
    <property type="project" value="UniProtKB-KW"/>
</dbReference>
<accession>A0A382P9H1</accession>
<sequence>MSMKYLFNQFIIKILPFVPLPIVQLVAGRYVAGENIADALNIVKIINQKGFSATVDILGEHTKDEATSIEITREYQELLRSIHKHNLNCNISIKPSHL</sequence>
<feature type="non-terminal residue" evidence="2">
    <location>
        <position position="98"/>
    </location>
</feature>
<organism evidence="2">
    <name type="scientific">marine metagenome</name>
    <dbReference type="NCBI Taxonomy" id="408172"/>
    <lineage>
        <taxon>unclassified sequences</taxon>
        <taxon>metagenomes</taxon>
        <taxon>ecological metagenomes</taxon>
    </lineage>
</organism>